<keyword evidence="3" id="KW-1185">Reference proteome</keyword>
<reference evidence="2" key="2">
    <citation type="submission" date="2020-08" db="EMBL/GenBank/DDBJ databases">
        <authorList>
            <person name="Chen M."/>
            <person name="Teng W."/>
            <person name="Zhao L."/>
            <person name="Hu C."/>
            <person name="Zhou Y."/>
            <person name="Han B."/>
            <person name="Song L."/>
            <person name="Shu W."/>
        </authorList>
    </citation>
    <scope>NUCLEOTIDE SEQUENCE</scope>
    <source>
        <strain evidence="2">FACHB-1277</strain>
    </source>
</reference>
<gene>
    <name evidence="2" type="ORF">H6F44_08455</name>
</gene>
<evidence type="ECO:0000313" key="3">
    <source>
        <dbReference type="Proteomes" id="UP000631421"/>
    </source>
</evidence>
<evidence type="ECO:0000256" key="1">
    <source>
        <dbReference type="SAM" id="Phobius"/>
    </source>
</evidence>
<dbReference type="RefSeq" id="WP_190350514.1">
    <property type="nucleotide sequence ID" value="NZ_JACJPY010000020.1"/>
</dbReference>
<dbReference type="EMBL" id="JACJPY010000020">
    <property type="protein sequence ID" value="MBD2150147.1"/>
    <property type="molecule type" value="Genomic_DNA"/>
</dbReference>
<reference evidence="2" key="1">
    <citation type="journal article" date="2015" name="ISME J.">
        <title>Draft Genome Sequence of Streptomyces incarnatus NRRL8089, which Produces the Nucleoside Antibiotic Sinefungin.</title>
        <authorList>
            <person name="Oshima K."/>
            <person name="Hattori M."/>
            <person name="Shimizu H."/>
            <person name="Fukuda K."/>
            <person name="Nemoto M."/>
            <person name="Inagaki K."/>
            <person name="Tamura T."/>
        </authorList>
    </citation>
    <scope>NUCLEOTIDE SEQUENCE</scope>
    <source>
        <strain evidence="2">FACHB-1277</strain>
    </source>
</reference>
<feature type="transmembrane region" description="Helical" evidence="1">
    <location>
        <begin position="57"/>
        <end position="78"/>
    </location>
</feature>
<comment type="caution">
    <text evidence="2">The sequence shown here is derived from an EMBL/GenBank/DDBJ whole genome shotgun (WGS) entry which is preliminary data.</text>
</comment>
<accession>A0A926UU11</accession>
<dbReference type="InterPro" id="IPR052948">
    <property type="entry name" value="Low_temp-induced_all0457"/>
</dbReference>
<proteinExistence type="predicted"/>
<feature type="transmembrane region" description="Helical" evidence="1">
    <location>
        <begin position="98"/>
        <end position="120"/>
    </location>
</feature>
<name>A0A926UU11_9CYAN</name>
<protein>
    <submittedName>
        <fullName evidence="2">Uncharacterized protein</fullName>
    </submittedName>
</protein>
<dbReference type="PANTHER" id="PTHR36109:SF1">
    <property type="entry name" value="SLR0613 PROTEIN"/>
    <property type="match status" value="1"/>
</dbReference>
<dbReference type="AlphaFoldDB" id="A0A926UU11"/>
<sequence>MNYLISVWSDRIKAEEVYTTLEKANFPMNCISILGKGYKSASEFGFIDPLVQGKKQAFLMAYWLVPFGFFAGVGFSLVTDLQTFAWAGTIGNHAIGGLLGAFGGAMGSIFVGGGVGVATGSSDTVPYRNRLDEGKYLIIIQGTDQEVVRANQIMRPLRPENIQGYVAP</sequence>
<evidence type="ECO:0000313" key="2">
    <source>
        <dbReference type="EMBL" id="MBD2150147.1"/>
    </source>
</evidence>
<keyword evidence="1" id="KW-0472">Membrane</keyword>
<dbReference type="Proteomes" id="UP000631421">
    <property type="component" value="Unassembled WGS sequence"/>
</dbReference>
<organism evidence="2 3">
    <name type="scientific">Pseudanabaena cinerea FACHB-1277</name>
    <dbReference type="NCBI Taxonomy" id="2949581"/>
    <lineage>
        <taxon>Bacteria</taxon>
        <taxon>Bacillati</taxon>
        <taxon>Cyanobacteriota</taxon>
        <taxon>Cyanophyceae</taxon>
        <taxon>Pseudanabaenales</taxon>
        <taxon>Pseudanabaenaceae</taxon>
        <taxon>Pseudanabaena</taxon>
        <taxon>Pseudanabaena cinerea</taxon>
    </lineage>
</organism>
<keyword evidence="1" id="KW-0812">Transmembrane</keyword>
<keyword evidence="1" id="KW-1133">Transmembrane helix</keyword>
<dbReference type="PANTHER" id="PTHR36109">
    <property type="entry name" value="MEMBRANE PROTEIN-RELATED"/>
    <property type="match status" value="1"/>
</dbReference>